<protein>
    <submittedName>
        <fullName evidence="7">Uncharacterized protein</fullName>
    </submittedName>
</protein>
<evidence type="ECO:0000256" key="1">
    <source>
        <dbReference type="ARBA" id="ARBA00004173"/>
    </source>
</evidence>
<evidence type="ECO:0000256" key="5">
    <source>
        <dbReference type="ARBA" id="ARBA00023128"/>
    </source>
</evidence>
<keyword evidence="8" id="KW-1185">Reference proteome</keyword>
<keyword evidence="6" id="KW-0472">Membrane</keyword>
<name>U4L240_PYROM</name>
<evidence type="ECO:0000256" key="3">
    <source>
        <dbReference type="ARBA" id="ARBA00004370"/>
    </source>
</evidence>
<dbReference type="SUPFAM" id="SSF53474">
    <property type="entry name" value="alpha/beta-Hydrolases"/>
    <property type="match status" value="1"/>
</dbReference>
<evidence type="ECO:0000256" key="4">
    <source>
        <dbReference type="ARBA" id="ARBA00022824"/>
    </source>
</evidence>
<dbReference type="PANTHER" id="PTHR48182:SF2">
    <property type="entry name" value="PROTEIN SERAC1"/>
    <property type="match status" value="1"/>
</dbReference>
<dbReference type="OrthoDB" id="5086500at2759"/>
<evidence type="ECO:0000256" key="2">
    <source>
        <dbReference type="ARBA" id="ARBA00004240"/>
    </source>
</evidence>
<reference evidence="7 8" key="1">
    <citation type="journal article" date="2013" name="PLoS Genet.">
        <title>The genome and development-dependent transcriptomes of Pyronema confluens: a window into fungal evolution.</title>
        <authorList>
            <person name="Traeger S."/>
            <person name="Altegoer F."/>
            <person name="Freitag M."/>
            <person name="Gabaldon T."/>
            <person name="Kempken F."/>
            <person name="Kumar A."/>
            <person name="Marcet-Houben M."/>
            <person name="Poggeler S."/>
            <person name="Stajich J.E."/>
            <person name="Nowrousian M."/>
        </authorList>
    </citation>
    <scope>NUCLEOTIDE SEQUENCE [LARGE SCALE GENOMIC DNA]</scope>
    <source>
        <strain evidence="8">CBS 100304</strain>
        <tissue evidence="7">Vegetative mycelium</tissue>
    </source>
</reference>
<dbReference type="Proteomes" id="UP000018144">
    <property type="component" value="Unassembled WGS sequence"/>
</dbReference>
<dbReference type="GO" id="GO:0005783">
    <property type="term" value="C:endoplasmic reticulum"/>
    <property type="evidence" value="ECO:0007669"/>
    <property type="project" value="UniProtKB-SubCell"/>
</dbReference>
<keyword evidence="5" id="KW-0496">Mitochondrion</keyword>
<gene>
    <name evidence="7" type="ORF">PCON_09808</name>
</gene>
<dbReference type="eggNOG" id="ENOG502SX9J">
    <property type="taxonomic scope" value="Eukaryota"/>
</dbReference>
<accession>U4L240</accession>
<dbReference type="GO" id="GO:0016020">
    <property type="term" value="C:membrane"/>
    <property type="evidence" value="ECO:0007669"/>
    <property type="project" value="UniProtKB-SubCell"/>
</dbReference>
<dbReference type="STRING" id="1076935.U4L240"/>
<dbReference type="InterPro" id="IPR029058">
    <property type="entry name" value="AB_hydrolase_fold"/>
</dbReference>
<proteinExistence type="predicted"/>
<keyword evidence="4" id="KW-0256">Endoplasmic reticulum</keyword>
<dbReference type="InterPro" id="IPR052374">
    <property type="entry name" value="SERAC1"/>
</dbReference>
<dbReference type="PANTHER" id="PTHR48182">
    <property type="entry name" value="PROTEIN SERAC1"/>
    <property type="match status" value="1"/>
</dbReference>
<evidence type="ECO:0000256" key="6">
    <source>
        <dbReference type="ARBA" id="ARBA00023136"/>
    </source>
</evidence>
<sequence>MPSLFSERISEASFMLSVSLDGDEVDILVDTKFLGITPVYSGKDPNIDIVAVPGLGSHAFGTWKGDSHEMWLRDFLPKEPVLKDRLRVLIFGYDSALQKNSSTNSFGDYARNMLCVLNVFRSHEKERNRPLIFVCHCLGGILVKTVSSTRSKSAPRKSSLISTRYCAMQLMALMEIERYSSLVLGYSFSVYQTRVLIMQTCVVGEKLEQHA</sequence>
<dbReference type="AlphaFoldDB" id="U4L240"/>
<dbReference type="OMA" id="DSHEMWL"/>
<evidence type="ECO:0000313" key="8">
    <source>
        <dbReference type="Proteomes" id="UP000018144"/>
    </source>
</evidence>
<dbReference type="EMBL" id="HF935522">
    <property type="protein sequence ID" value="CCX10215.1"/>
    <property type="molecule type" value="Genomic_DNA"/>
</dbReference>
<comment type="subcellular location">
    <subcellularLocation>
        <location evidence="2">Endoplasmic reticulum</location>
    </subcellularLocation>
    <subcellularLocation>
        <location evidence="3">Membrane</location>
    </subcellularLocation>
    <subcellularLocation>
        <location evidence="1">Mitochondrion</location>
    </subcellularLocation>
</comment>
<organism evidence="7 8">
    <name type="scientific">Pyronema omphalodes (strain CBS 100304)</name>
    <name type="common">Pyronema confluens</name>
    <dbReference type="NCBI Taxonomy" id="1076935"/>
    <lineage>
        <taxon>Eukaryota</taxon>
        <taxon>Fungi</taxon>
        <taxon>Dikarya</taxon>
        <taxon>Ascomycota</taxon>
        <taxon>Pezizomycotina</taxon>
        <taxon>Pezizomycetes</taxon>
        <taxon>Pezizales</taxon>
        <taxon>Pyronemataceae</taxon>
        <taxon>Pyronema</taxon>
    </lineage>
</organism>
<evidence type="ECO:0000313" key="7">
    <source>
        <dbReference type="EMBL" id="CCX10215.1"/>
    </source>
</evidence>
<dbReference type="GO" id="GO:0005739">
    <property type="term" value="C:mitochondrion"/>
    <property type="evidence" value="ECO:0007669"/>
    <property type="project" value="UniProtKB-SubCell"/>
</dbReference>